<keyword evidence="3" id="KW-1185">Reference proteome</keyword>
<organism evidence="2 3">
    <name type="scientific">Thalassotalea fonticola</name>
    <dbReference type="NCBI Taxonomy" id="3065649"/>
    <lineage>
        <taxon>Bacteria</taxon>
        <taxon>Pseudomonadati</taxon>
        <taxon>Pseudomonadota</taxon>
        <taxon>Gammaproteobacteria</taxon>
        <taxon>Alteromonadales</taxon>
        <taxon>Colwelliaceae</taxon>
        <taxon>Thalassotalea</taxon>
    </lineage>
</organism>
<keyword evidence="1" id="KW-1133">Transmembrane helix</keyword>
<name>A0ABZ0GKC8_9GAMM</name>
<evidence type="ECO:0000313" key="2">
    <source>
        <dbReference type="EMBL" id="WOH36332.1"/>
    </source>
</evidence>
<gene>
    <name evidence="2" type="ORF">RI844_13240</name>
</gene>
<sequence>MRLIRKIHKWVSVIIGIQLLLWLLSGIFFNMMDHTKAAGNTYKNREHQHVEVEQASLIDPVVVLQANKSSVSLVPTQLLGKPYYLLTHTKGLYKHFKNHYTLVNAYTGEKLVLDESLAVKLAKQSYTGPGDVIAANLLAYPLEDLPKQKNASWQINFSDNINTSVYIEAESGRVVGHSDDDKRFADIFFMLHFMDYGNVGGFNSVQMMLFAFITLWLSLTGFIWTIHLGFKGQYKIKKRSNRRSK</sequence>
<evidence type="ECO:0000313" key="3">
    <source>
        <dbReference type="Proteomes" id="UP001301442"/>
    </source>
</evidence>
<evidence type="ECO:0000256" key="1">
    <source>
        <dbReference type="SAM" id="Phobius"/>
    </source>
</evidence>
<dbReference type="Pfam" id="PF03929">
    <property type="entry name" value="PepSY_TM"/>
    <property type="match status" value="1"/>
</dbReference>
<accession>A0ABZ0GKC8</accession>
<keyword evidence="1" id="KW-0812">Transmembrane</keyword>
<reference evidence="2 3" key="1">
    <citation type="submission" date="2023-09" db="EMBL/GenBank/DDBJ databases">
        <authorList>
            <person name="Qi X."/>
        </authorList>
    </citation>
    <scope>NUCLEOTIDE SEQUENCE [LARGE SCALE GENOMIC DNA]</scope>
    <source>
        <strain evidence="2 3">S1-1</strain>
    </source>
</reference>
<dbReference type="EMBL" id="CP136600">
    <property type="protein sequence ID" value="WOH36332.1"/>
    <property type="molecule type" value="Genomic_DNA"/>
</dbReference>
<proteinExistence type="predicted"/>
<protein>
    <submittedName>
        <fullName evidence="2">PepSY domain-containing protein</fullName>
    </submittedName>
</protein>
<dbReference type="RefSeq" id="WP_348395146.1">
    <property type="nucleotide sequence ID" value="NZ_CP136600.1"/>
</dbReference>
<feature type="transmembrane region" description="Helical" evidence="1">
    <location>
        <begin position="207"/>
        <end position="230"/>
    </location>
</feature>
<dbReference type="InterPro" id="IPR005625">
    <property type="entry name" value="PepSY-ass_TM"/>
</dbReference>
<feature type="transmembrane region" description="Helical" evidence="1">
    <location>
        <begin position="12"/>
        <end position="32"/>
    </location>
</feature>
<keyword evidence="1" id="KW-0472">Membrane</keyword>
<dbReference type="Proteomes" id="UP001301442">
    <property type="component" value="Chromosome"/>
</dbReference>